<dbReference type="EMBL" id="BAWO01000078">
    <property type="protein sequence ID" value="GAJ41589.1"/>
    <property type="molecule type" value="Genomic_DNA"/>
</dbReference>
<dbReference type="Proteomes" id="UP000023561">
    <property type="component" value="Unassembled WGS sequence"/>
</dbReference>
<dbReference type="InterPro" id="IPR025309">
    <property type="entry name" value="KTSC_dom"/>
</dbReference>
<evidence type="ECO:0000313" key="2">
    <source>
        <dbReference type="EMBL" id="GAJ41589.1"/>
    </source>
</evidence>
<dbReference type="AlphaFoldDB" id="A0A023DJZ5"/>
<accession>A0A023DJZ5</accession>
<protein>
    <recommendedName>
        <fullName evidence="1">KTSC domain-containing protein</fullName>
    </recommendedName>
</protein>
<reference evidence="2 3" key="1">
    <citation type="submission" date="2014-04" db="EMBL/GenBank/DDBJ databases">
        <title>Whole genome shotgun sequence of Geobacillus caldoxylosilyticus NBRC 107762.</title>
        <authorList>
            <person name="Hosoyama A."/>
            <person name="Hosoyama Y."/>
            <person name="Katano-Makiyama Y."/>
            <person name="Tsuchikane K."/>
            <person name="Ohji S."/>
            <person name="Ichikawa N."/>
            <person name="Yamazoe A."/>
            <person name="Fujita N."/>
        </authorList>
    </citation>
    <scope>NUCLEOTIDE SEQUENCE [LARGE SCALE GENOMIC DNA]</scope>
    <source>
        <strain evidence="2 3">NBRC 107762</strain>
    </source>
</reference>
<sequence length="44" mass="5064">MIMHPVVASNLRAVGYDPISQTLRIEFHNGTYEYYNVPEHVITS</sequence>
<proteinExistence type="predicted"/>
<feature type="domain" description="KTSC" evidence="1">
    <location>
        <begin position="9"/>
        <end position="42"/>
    </location>
</feature>
<evidence type="ECO:0000259" key="1">
    <source>
        <dbReference type="Pfam" id="PF13619"/>
    </source>
</evidence>
<comment type="caution">
    <text evidence="2">The sequence shown here is derived from an EMBL/GenBank/DDBJ whole genome shotgun (WGS) entry which is preliminary data.</text>
</comment>
<dbReference type="OrthoDB" id="8450910at2"/>
<keyword evidence="3" id="KW-1185">Reference proteome</keyword>
<evidence type="ECO:0000313" key="3">
    <source>
        <dbReference type="Proteomes" id="UP000023561"/>
    </source>
</evidence>
<dbReference type="Pfam" id="PF13619">
    <property type="entry name" value="KTSC"/>
    <property type="match status" value="1"/>
</dbReference>
<gene>
    <name evidence="2" type="ORF">GCA01S_078_00030</name>
</gene>
<organism evidence="2 3">
    <name type="scientific">Parageobacillus caldoxylosilyticus NBRC 107762</name>
    <dbReference type="NCBI Taxonomy" id="1220594"/>
    <lineage>
        <taxon>Bacteria</taxon>
        <taxon>Bacillati</taxon>
        <taxon>Bacillota</taxon>
        <taxon>Bacilli</taxon>
        <taxon>Bacillales</taxon>
        <taxon>Anoxybacillaceae</taxon>
        <taxon>Saccharococcus</taxon>
    </lineage>
</organism>
<name>A0A023DJZ5_9BACL</name>